<dbReference type="GO" id="GO:0046685">
    <property type="term" value="P:response to arsenic-containing substance"/>
    <property type="evidence" value="ECO:0007669"/>
    <property type="project" value="InterPro"/>
</dbReference>
<evidence type="ECO:0000313" key="2">
    <source>
        <dbReference type="Proteomes" id="UP000295328"/>
    </source>
</evidence>
<keyword evidence="2" id="KW-1185">Reference proteome</keyword>
<dbReference type="InterPro" id="IPR010712">
    <property type="entry name" value="Arsenical-R_ArsD"/>
</dbReference>
<gene>
    <name evidence="1" type="primary">arsD</name>
    <name evidence="1" type="ORF">ERX37_00650</name>
</gene>
<comment type="caution">
    <text evidence="1">The sequence shown here is derived from an EMBL/GenBank/DDBJ whole genome shotgun (WGS) entry which is preliminary data.</text>
</comment>
<dbReference type="EMBL" id="SCWE01000001">
    <property type="protein sequence ID" value="TDM02629.1"/>
    <property type="molecule type" value="Genomic_DNA"/>
</dbReference>
<dbReference type="AlphaFoldDB" id="A0A4R6BLG8"/>
<dbReference type="Proteomes" id="UP000295328">
    <property type="component" value="Unassembled WGS sequence"/>
</dbReference>
<dbReference type="RefSeq" id="WP_133428719.1">
    <property type="nucleotide sequence ID" value="NZ_BMCC01000002.1"/>
</dbReference>
<dbReference type="Pfam" id="PF06953">
    <property type="entry name" value="ArsD"/>
    <property type="match status" value="1"/>
</dbReference>
<dbReference type="Gene3D" id="3.40.30.10">
    <property type="entry name" value="Glutaredoxin"/>
    <property type="match status" value="1"/>
</dbReference>
<evidence type="ECO:0000313" key="1">
    <source>
        <dbReference type="EMBL" id="TDM02629.1"/>
    </source>
</evidence>
<dbReference type="OrthoDB" id="9801358at2"/>
<dbReference type="GO" id="GO:0045892">
    <property type="term" value="P:negative regulation of DNA-templated transcription"/>
    <property type="evidence" value="ECO:0007669"/>
    <property type="project" value="InterPro"/>
</dbReference>
<sequence>MLVIYEDLSTVSDSDRFNIAMMINQLEQNHIEVTHYDIHEQPEAFNDPIKEIMQTEELPITVMNGEVIKTSAYLTQEEAGELIIVNQLHGIGKRCTTEGCH</sequence>
<accession>A0A4R6BLG8</accession>
<dbReference type="GO" id="GO:0003677">
    <property type="term" value="F:DNA binding"/>
    <property type="evidence" value="ECO:0007669"/>
    <property type="project" value="InterPro"/>
</dbReference>
<protein>
    <submittedName>
        <fullName evidence="1">Arsenic metallochaperone ArsD family protein</fullName>
    </submittedName>
</protein>
<proteinExistence type="predicted"/>
<reference evidence="1 2" key="1">
    <citation type="submission" date="2019-01" db="EMBL/GenBank/DDBJ databases">
        <title>Draft genome sequences of the type strains of six Macrococcus species.</title>
        <authorList>
            <person name="Mazhar S."/>
            <person name="Altermann E."/>
            <person name="Hill C."/>
            <person name="Mcauliffe O."/>
        </authorList>
    </citation>
    <scope>NUCLEOTIDE SEQUENCE [LARGE SCALE GENOMIC DNA]</scope>
    <source>
        <strain evidence="1 2">CCM4809</strain>
    </source>
</reference>
<name>A0A4R6BLG8_9STAP</name>
<organism evidence="1 2">
    <name type="scientific">Macrococcus hajekii</name>
    <dbReference type="NCBI Taxonomy" id="198482"/>
    <lineage>
        <taxon>Bacteria</taxon>
        <taxon>Bacillati</taxon>
        <taxon>Bacillota</taxon>
        <taxon>Bacilli</taxon>
        <taxon>Bacillales</taxon>
        <taxon>Staphylococcaceae</taxon>
        <taxon>Macrococcus</taxon>
    </lineage>
</organism>